<protein>
    <recommendedName>
        <fullName evidence="1">GerMN domain-containing protein</fullName>
    </recommendedName>
</protein>
<dbReference type="InterPro" id="IPR019606">
    <property type="entry name" value="GerMN"/>
</dbReference>
<reference evidence="2 3" key="1">
    <citation type="journal article" date="2016" name="Nat. Commun.">
        <title>Thousands of microbial genomes shed light on interconnected biogeochemical processes in an aquifer system.</title>
        <authorList>
            <person name="Anantharaman K."/>
            <person name="Brown C.T."/>
            <person name="Hug L.A."/>
            <person name="Sharon I."/>
            <person name="Castelle C.J."/>
            <person name="Probst A.J."/>
            <person name="Thomas B.C."/>
            <person name="Singh A."/>
            <person name="Wilkins M.J."/>
            <person name="Karaoz U."/>
            <person name="Brodie E.L."/>
            <person name="Williams K.H."/>
            <person name="Hubbard S.S."/>
            <person name="Banfield J.F."/>
        </authorList>
    </citation>
    <scope>NUCLEOTIDE SEQUENCE [LARGE SCALE GENOMIC DNA]</scope>
</reference>
<sequence>MNRYIIFWLFVLLVFTAGYWYRTNEVSEPETASIKLYYYNPTKDIGPGGVQCSRAGLVAVERSIPKTSTPLTDSIKLLLRGKLTAEEKAQSITTEFPLTGLSLVGASIIGSAATLTFFDSQGGTVGGSCRVAILWYQIEATAKQFPTVTSVRFMPEELFQP</sequence>
<comment type="caution">
    <text evidence="2">The sequence shown here is derived from an EMBL/GenBank/DDBJ whole genome shotgun (WGS) entry which is preliminary data.</text>
</comment>
<organism evidence="2 3">
    <name type="scientific">Candidatus Zambryskibacteria bacterium RIFCSPLOWO2_12_FULL_39_23</name>
    <dbReference type="NCBI Taxonomy" id="1802776"/>
    <lineage>
        <taxon>Bacteria</taxon>
        <taxon>Candidatus Zambryskiibacteriota</taxon>
    </lineage>
</organism>
<dbReference type="EMBL" id="MHWT01000019">
    <property type="protein sequence ID" value="OHB12259.1"/>
    <property type="molecule type" value="Genomic_DNA"/>
</dbReference>
<accession>A0A1G2US91</accession>
<evidence type="ECO:0000259" key="1">
    <source>
        <dbReference type="Pfam" id="PF10646"/>
    </source>
</evidence>
<dbReference type="AlphaFoldDB" id="A0A1G2US91"/>
<proteinExistence type="predicted"/>
<gene>
    <name evidence="2" type="ORF">A3G99_00655</name>
</gene>
<feature type="domain" description="GerMN" evidence="1">
    <location>
        <begin position="35"/>
        <end position="154"/>
    </location>
</feature>
<evidence type="ECO:0000313" key="3">
    <source>
        <dbReference type="Proteomes" id="UP000176558"/>
    </source>
</evidence>
<evidence type="ECO:0000313" key="2">
    <source>
        <dbReference type="EMBL" id="OHB12259.1"/>
    </source>
</evidence>
<name>A0A1G2US91_9BACT</name>
<dbReference type="Proteomes" id="UP000176558">
    <property type="component" value="Unassembled WGS sequence"/>
</dbReference>
<dbReference type="Pfam" id="PF10646">
    <property type="entry name" value="Germane"/>
    <property type="match status" value="1"/>
</dbReference>